<feature type="domain" description="Xylanolytic transcriptional activator regulatory" evidence="7">
    <location>
        <begin position="277"/>
        <end position="350"/>
    </location>
</feature>
<evidence type="ECO:0000256" key="4">
    <source>
        <dbReference type="ARBA" id="ARBA00023163"/>
    </source>
</evidence>
<evidence type="ECO:0000313" key="8">
    <source>
        <dbReference type="EMBL" id="RDL31155.1"/>
    </source>
</evidence>
<comment type="caution">
    <text evidence="8">The sequence shown here is derived from an EMBL/GenBank/DDBJ whole genome shotgun (WGS) entry which is preliminary data.</text>
</comment>
<evidence type="ECO:0000256" key="1">
    <source>
        <dbReference type="ARBA" id="ARBA00004123"/>
    </source>
</evidence>
<gene>
    <name evidence="8" type="ORF">BP5553_09944</name>
</gene>
<protein>
    <recommendedName>
        <fullName evidence="7">Xylanolytic transcriptional activator regulatory domain-containing protein</fullName>
    </recommendedName>
</protein>
<evidence type="ECO:0000259" key="7">
    <source>
        <dbReference type="SMART" id="SM00906"/>
    </source>
</evidence>
<dbReference type="InterPro" id="IPR050987">
    <property type="entry name" value="AtrR-like"/>
</dbReference>
<evidence type="ECO:0000256" key="6">
    <source>
        <dbReference type="SAM" id="MobiDB-lite"/>
    </source>
</evidence>
<dbReference type="GO" id="GO:0008270">
    <property type="term" value="F:zinc ion binding"/>
    <property type="evidence" value="ECO:0007669"/>
    <property type="project" value="InterPro"/>
</dbReference>
<dbReference type="Pfam" id="PF04082">
    <property type="entry name" value="Fungal_trans"/>
    <property type="match status" value="1"/>
</dbReference>
<dbReference type="PANTHER" id="PTHR46910">
    <property type="entry name" value="TRANSCRIPTION FACTOR PDR1"/>
    <property type="match status" value="1"/>
</dbReference>
<dbReference type="InterPro" id="IPR007219">
    <property type="entry name" value="XnlR_reg_dom"/>
</dbReference>
<accession>A0A370TB58</accession>
<dbReference type="SMART" id="SM00906">
    <property type="entry name" value="Fungal_trans"/>
    <property type="match status" value="1"/>
</dbReference>
<keyword evidence="2" id="KW-0805">Transcription regulation</keyword>
<keyword evidence="3" id="KW-0238">DNA-binding</keyword>
<evidence type="ECO:0000313" key="9">
    <source>
        <dbReference type="Proteomes" id="UP000254866"/>
    </source>
</evidence>
<dbReference type="GO" id="GO:0003700">
    <property type="term" value="F:DNA-binding transcription factor activity"/>
    <property type="evidence" value="ECO:0007669"/>
    <property type="project" value="InterPro"/>
</dbReference>
<evidence type="ECO:0000256" key="5">
    <source>
        <dbReference type="ARBA" id="ARBA00023242"/>
    </source>
</evidence>
<dbReference type="GO" id="GO:0006351">
    <property type="term" value="P:DNA-templated transcription"/>
    <property type="evidence" value="ECO:0007669"/>
    <property type="project" value="InterPro"/>
</dbReference>
<reference evidence="8 9" key="1">
    <citation type="journal article" date="2018" name="IMA Fungus">
        <title>IMA Genome-F 9: Draft genome sequence of Annulohypoxylon stygium, Aspergillus mulundensis, Berkeleyomyces basicola (syn. Thielaviopsis basicola), Ceratocystis smalleyi, two Cercospora beticola strains, Coleophoma cylindrospora, Fusarium fracticaudum, Phialophora cf. hyalina, and Morchella septimelata.</title>
        <authorList>
            <person name="Wingfield B.D."/>
            <person name="Bills G.F."/>
            <person name="Dong Y."/>
            <person name="Huang W."/>
            <person name="Nel W.J."/>
            <person name="Swalarsk-Parry B.S."/>
            <person name="Vaghefi N."/>
            <person name="Wilken P.M."/>
            <person name="An Z."/>
            <person name="de Beer Z.W."/>
            <person name="De Vos L."/>
            <person name="Chen L."/>
            <person name="Duong T.A."/>
            <person name="Gao Y."/>
            <person name="Hammerbacher A."/>
            <person name="Kikkert J.R."/>
            <person name="Li Y."/>
            <person name="Li H."/>
            <person name="Li K."/>
            <person name="Li Q."/>
            <person name="Liu X."/>
            <person name="Ma X."/>
            <person name="Naidoo K."/>
            <person name="Pethybridge S.J."/>
            <person name="Sun J."/>
            <person name="Steenkamp E.T."/>
            <person name="van der Nest M.A."/>
            <person name="van Wyk S."/>
            <person name="Wingfield M.J."/>
            <person name="Xiong C."/>
            <person name="Yue Q."/>
            <person name="Zhang X."/>
        </authorList>
    </citation>
    <scope>NUCLEOTIDE SEQUENCE [LARGE SCALE GENOMIC DNA]</scope>
    <source>
        <strain evidence="8 9">BP 5553</strain>
    </source>
</reference>
<dbReference type="STRING" id="2656787.A0A370TB58"/>
<keyword evidence="4" id="KW-0804">Transcription</keyword>
<organism evidence="8 9">
    <name type="scientific">Venustampulla echinocandica</name>
    <dbReference type="NCBI Taxonomy" id="2656787"/>
    <lineage>
        <taxon>Eukaryota</taxon>
        <taxon>Fungi</taxon>
        <taxon>Dikarya</taxon>
        <taxon>Ascomycota</taxon>
        <taxon>Pezizomycotina</taxon>
        <taxon>Leotiomycetes</taxon>
        <taxon>Helotiales</taxon>
        <taxon>Pleuroascaceae</taxon>
        <taxon>Venustampulla</taxon>
    </lineage>
</organism>
<dbReference type="Proteomes" id="UP000254866">
    <property type="component" value="Unassembled WGS sequence"/>
</dbReference>
<dbReference type="GO" id="GO:0003677">
    <property type="term" value="F:DNA binding"/>
    <property type="evidence" value="ECO:0007669"/>
    <property type="project" value="UniProtKB-KW"/>
</dbReference>
<proteinExistence type="predicted"/>
<name>A0A370TB58_9HELO</name>
<sequence>MCLPSREKTSRPQVVSSVSSVECPIRAPNVRIRLTTCWPSAYKDMAQRLAKMERLISDLALGPNGADEGTSPSISESSQPEEPSKEKVAKKSPPVILSSDMAESDFSWAIPEETHPGECPANEGVHWVNYLVGDDSFGQMMAAFKPIRKARELEFDITVRHPLPPDEVLLKCVHGFSQTLNKDITVFREEVIMDGLQSYLAGSPHLSTSWWACINIIVAHSLRDNPSQPMAGDCDKYLYNALSLIPAIILQSPEELCIGALLSMAMYFMFAFENRPATSILGLAIQQMIIGGYHNNTKPPGCSELDFWHRRRLFWNGYILDMDLSLRLGKPPAVNPQIIELQLPPDQSPDGIGVRTVRGVSFNFLREHFALAKIQHQAYLRLHSRTSTTQTPEQLYSTISELDDELQKWRENIPEVLRPQTPLDRVQNDSLIMLTVLHYTYFQLIIAIHSVVFHGFKAHNASDRDARIIGSVALCVGAARASIALLNYHRCDHPFTRYLVNHIAWSVDVLFMNILQNKTSPQVVKDLKLLQRIVEFYEKSDPNRSSSTAYQVTKSMYIVASRAVNKSQGEVLTSSQEKYPAASGTISSSLNDYAINSSARFQPQHPAPSIREDMGAFNGGLGALPYLESEWMMPLGFQPEYWQDPWANVFQEQPGMQGLSLQ</sequence>
<dbReference type="CDD" id="cd12148">
    <property type="entry name" value="fungal_TF_MHR"/>
    <property type="match status" value="1"/>
</dbReference>
<dbReference type="AlphaFoldDB" id="A0A370TB58"/>
<dbReference type="PANTHER" id="PTHR46910:SF37">
    <property type="entry name" value="ZN(II)2CYS6 TRANSCRIPTION FACTOR (EUROFUNG)"/>
    <property type="match status" value="1"/>
</dbReference>
<dbReference type="GeneID" id="43602793"/>
<feature type="region of interest" description="Disordered" evidence="6">
    <location>
        <begin position="60"/>
        <end position="94"/>
    </location>
</feature>
<keyword evidence="9" id="KW-1185">Reference proteome</keyword>
<keyword evidence="5" id="KW-0539">Nucleus</keyword>
<feature type="compositionally biased region" description="Low complexity" evidence="6">
    <location>
        <begin position="71"/>
        <end position="81"/>
    </location>
</feature>
<evidence type="ECO:0000256" key="2">
    <source>
        <dbReference type="ARBA" id="ARBA00023015"/>
    </source>
</evidence>
<dbReference type="GO" id="GO:0005634">
    <property type="term" value="C:nucleus"/>
    <property type="evidence" value="ECO:0007669"/>
    <property type="project" value="UniProtKB-SubCell"/>
</dbReference>
<comment type="subcellular location">
    <subcellularLocation>
        <location evidence="1">Nucleus</location>
    </subcellularLocation>
</comment>
<dbReference type="OrthoDB" id="4116913at2759"/>
<dbReference type="RefSeq" id="XP_031865404.1">
    <property type="nucleotide sequence ID" value="XM_032018567.1"/>
</dbReference>
<dbReference type="EMBL" id="NPIC01000013">
    <property type="protein sequence ID" value="RDL31155.1"/>
    <property type="molecule type" value="Genomic_DNA"/>
</dbReference>
<evidence type="ECO:0000256" key="3">
    <source>
        <dbReference type="ARBA" id="ARBA00023125"/>
    </source>
</evidence>